<accession>A0ABM1S3J6</accession>
<dbReference type="Pfam" id="PF00002">
    <property type="entry name" value="7tm_2"/>
    <property type="match status" value="1"/>
</dbReference>
<keyword evidence="7" id="KW-0732">Signal</keyword>
<dbReference type="InterPro" id="IPR000832">
    <property type="entry name" value="GPCR_2_secretin-like"/>
</dbReference>
<keyword evidence="4 6" id="KW-0472">Membrane</keyword>
<dbReference type="CDD" id="cd15039">
    <property type="entry name" value="7tmB3_Methuselah-like"/>
    <property type="match status" value="1"/>
</dbReference>
<dbReference type="Proteomes" id="UP000694941">
    <property type="component" value="Unplaced"/>
</dbReference>
<evidence type="ECO:0000256" key="2">
    <source>
        <dbReference type="ARBA" id="ARBA00022692"/>
    </source>
</evidence>
<dbReference type="PROSITE" id="PS50261">
    <property type="entry name" value="G_PROTEIN_RECEP_F2_4"/>
    <property type="match status" value="1"/>
</dbReference>
<dbReference type="PRINTS" id="PR00249">
    <property type="entry name" value="GPCRSECRETIN"/>
</dbReference>
<dbReference type="Gene3D" id="1.20.1070.10">
    <property type="entry name" value="Rhodopsin 7-helix transmembrane proteins"/>
    <property type="match status" value="1"/>
</dbReference>
<evidence type="ECO:0000256" key="7">
    <source>
        <dbReference type="SAM" id="SignalP"/>
    </source>
</evidence>
<feature type="transmembrane region" description="Helical" evidence="6">
    <location>
        <begin position="540"/>
        <end position="561"/>
    </location>
</feature>
<feature type="transmembrane region" description="Helical" evidence="6">
    <location>
        <begin position="582"/>
        <end position="603"/>
    </location>
</feature>
<feature type="compositionally biased region" description="Low complexity" evidence="5">
    <location>
        <begin position="343"/>
        <end position="355"/>
    </location>
</feature>
<evidence type="ECO:0000313" key="9">
    <source>
        <dbReference type="Proteomes" id="UP000694941"/>
    </source>
</evidence>
<dbReference type="InterPro" id="IPR053231">
    <property type="entry name" value="GPCR_LN-TM7"/>
</dbReference>
<reference evidence="10 11" key="1">
    <citation type="submission" date="2025-05" db="UniProtKB">
        <authorList>
            <consortium name="RefSeq"/>
        </authorList>
    </citation>
    <scope>IDENTIFICATION</scope>
    <source>
        <tissue evidence="10 11">Muscle</tissue>
    </source>
</reference>
<feature type="chain" id="PRO_5045023120" evidence="7">
    <location>
        <begin position="19"/>
        <end position="794"/>
    </location>
</feature>
<organism evidence="9 11">
    <name type="scientific">Limulus polyphemus</name>
    <name type="common">Atlantic horseshoe crab</name>
    <dbReference type="NCBI Taxonomy" id="6850"/>
    <lineage>
        <taxon>Eukaryota</taxon>
        <taxon>Metazoa</taxon>
        <taxon>Ecdysozoa</taxon>
        <taxon>Arthropoda</taxon>
        <taxon>Chelicerata</taxon>
        <taxon>Merostomata</taxon>
        <taxon>Xiphosura</taxon>
        <taxon>Limulidae</taxon>
        <taxon>Limulus</taxon>
    </lineage>
</organism>
<evidence type="ECO:0000256" key="4">
    <source>
        <dbReference type="ARBA" id="ARBA00023136"/>
    </source>
</evidence>
<dbReference type="InterPro" id="IPR017981">
    <property type="entry name" value="GPCR_2-like_7TM"/>
</dbReference>
<comment type="subcellular location">
    <subcellularLocation>
        <location evidence="1">Membrane</location>
        <topology evidence="1">Multi-pass membrane protein</topology>
    </subcellularLocation>
</comment>
<feature type="transmembrane region" description="Helical" evidence="6">
    <location>
        <begin position="679"/>
        <end position="699"/>
    </location>
</feature>
<evidence type="ECO:0000256" key="6">
    <source>
        <dbReference type="SAM" id="Phobius"/>
    </source>
</evidence>
<dbReference type="SUPFAM" id="SSF81321">
    <property type="entry name" value="Family A G protein-coupled receptor-like"/>
    <property type="match status" value="1"/>
</dbReference>
<evidence type="ECO:0000256" key="1">
    <source>
        <dbReference type="ARBA" id="ARBA00004141"/>
    </source>
</evidence>
<evidence type="ECO:0000259" key="8">
    <source>
        <dbReference type="PROSITE" id="PS50261"/>
    </source>
</evidence>
<evidence type="ECO:0000313" key="11">
    <source>
        <dbReference type="RefSeq" id="XP_022238201.1"/>
    </source>
</evidence>
<feature type="transmembrane region" description="Helical" evidence="6">
    <location>
        <begin position="509"/>
        <end position="528"/>
    </location>
</feature>
<gene>
    <name evidence="10 11" type="primary">LOC106478816</name>
</gene>
<feature type="transmembrane region" description="Helical" evidence="6">
    <location>
        <begin position="705"/>
        <end position="724"/>
    </location>
</feature>
<feature type="compositionally biased region" description="Polar residues" evidence="5">
    <location>
        <begin position="375"/>
        <end position="386"/>
    </location>
</feature>
<dbReference type="PANTHER" id="PTHR45902">
    <property type="entry name" value="LATROPHILIN RECEPTOR-LIKE PROTEIN A"/>
    <property type="match status" value="1"/>
</dbReference>
<feature type="transmembrane region" description="Helical" evidence="6">
    <location>
        <begin position="629"/>
        <end position="651"/>
    </location>
</feature>
<dbReference type="PANTHER" id="PTHR45902:SF5">
    <property type="entry name" value="G-PROTEIN COUPLED RECEPTORS FAMILY 2 PROFILE 2 DOMAIN-CONTAINING PROTEIN"/>
    <property type="match status" value="1"/>
</dbReference>
<keyword evidence="9" id="KW-1185">Reference proteome</keyword>
<proteinExistence type="predicted"/>
<feature type="signal peptide" evidence="7">
    <location>
        <begin position="1"/>
        <end position="18"/>
    </location>
</feature>
<feature type="domain" description="G-protein coupled receptors family 2 profile 2" evidence="8">
    <location>
        <begin position="473"/>
        <end position="728"/>
    </location>
</feature>
<keyword evidence="3 6" id="KW-1133">Transmembrane helix</keyword>
<dbReference type="GeneID" id="106478816"/>
<evidence type="ECO:0000256" key="3">
    <source>
        <dbReference type="ARBA" id="ARBA00022989"/>
    </source>
</evidence>
<evidence type="ECO:0000313" key="10">
    <source>
        <dbReference type="RefSeq" id="XP_013794841.2"/>
    </source>
</evidence>
<sequence>MVLSSVIGVFLLLGLSESMDLKYSEIQKLLKNRTCFMKDTCATQLVNSLQIRHCMCDDLCGKYDDCCVDIKSRKHDKEHWKCTRLAGNLSVYVKDRCKSGWKGEEIRSLCESARKETVGLLSETPVSNVVTGVVYKNNYCAICNDEVADMAMWNLKLICPSIKKDDMKNLTELGIIKKLVRDKHNQSWGFQGETFQPCRIFPSPPNPIPENLRFCRNDLISECLPDWSDDDVKRKCATYMGAMYTKVKGYRNVHCAVCNNVSVTNLRCRQPSVAKSSIFKSNAFSLLFDFNTKMGEYVGEDVICEDEERYDFLLKRCVDISCGIPGYKYISGKCVAPSPPLFTTSQPDSSSTPSSKYGRREDERTETPDFEPPERNNNIQQDADTTLDEISTQNYTLSTDSEKSEYPEDFKSCLKVLIFMKEYKILEDGDIFIPKYEQTYNQSYYIFDGKNVMVCGSDKLSKSNRKETFSVYLGYISNIGLGISLMFLVLHFIIFIIVPDLHNICGRNLASLAVALITSYSCFIIGQFKLSRAVCSIVAVVMYYSFLVSFFWMNILAFDVWRTLRMATKNLRVSNGKQWRRFMLYSVYCWVVPAIIVVSSVVLENIDSIPKEYRPAFGMSRCWFSHRRALLIFFAAPVALIMLINITFFLLSARMIVATSNTTAKHQESCNSPKRNFRLYAKLSVLMGLSWVFGLVAGYSGFEGLWFVFVVFNTLQGMFIFFAFSCTRKVRKHLIEKLSTLTKPSVYRSKRLNYATASGSGYQSQCTLNSHLSHRNSSLSQMNPNHISVCQSPT</sequence>
<feature type="transmembrane region" description="Helical" evidence="6">
    <location>
        <begin position="472"/>
        <end position="497"/>
    </location>
</feature>
<name>A0ABM1S3J6_LIMPO</name>
<dbReference type="RefSeq" id="XP_022238201.1">
    <property type="nucleotide sequence ID" value="XM_022382493.1"/>
</dbReference>
<feature type="compositionally biased region" description="Basic and acidic residues" evidence="5">
    <location>
        <begin position="358"/>
        <end position="367"/>
    </location>
</feature>
<protein>
    <submittedName>
        <fullName evidence="10 11">Uncharacterized protein LOC106478816</fullName>
    </submittedName>
</protein>
<feature type="region of interest" description="Disordered" evidence="5">
    <location>
        <begin position="341"/>
        <end position="386"/>
    </location>
</feature>
<keyword evidence="2 6" id="KW-0812">Transmembrane</keyword>
<dbReference type="RefSeq" id="XP_013794841.2">
    <property type="nucleotide sequence ID" value="XM_013939387.2"/>
</dbReference>
<evidence type="ECO:0000256" key="5">
    <source>
        <dbReference type="SAM" id="MobiDB-lite"/>
    </source>
</evidence>